<keyword evidence="5 11" id="KW-0963">Cytoplasm</keyword>
<dbReference type="SUPFAM" id="SSF51366">
    <property type="entry name" value="Ribulose-phoshate binding barrel"/>
    <property type="match status" value="1"/>
</dbReference>
<evidence type="ECO:0000256" key="8">
    <source>
        <dbReference type="ARBA" id="ARBA00023239"/>
    </source>
</evidence>
<dbReference type="GO" id="GO:0000107">
    <property type="term" value="F:imidazoleglycerol-phosphate synthase activity"/>
    <property type="evidence" value="ECO:0007669"/>
    <property type="project" value="UniProtKB-UniRule"/>
</dbReference>
<keyword evidence="8 11" id="KW-0456">Lyase</keyword>
<dbReference type="PANTHER" id="PTHR21235">
    <property type="entry name" value="IMIDAZOLE GLYCEROL PHOSPHATE SYNTHASE SUBUNIT HISF/H IGP SYNTHASE SUBUNIT HISF/H"/>
    <property type="match status" value="1"/>
</dbReference>
<dbReference type="GO" id="GO:0005737">
    <property type="term" value="C:cytoplasm"/>
    <property type="evidence" value="ECO:0007669"/>
    <property type="project" value="UniProtKB-SubCell"/>
</dbReference>
<dbReference type="NCBIfam" id="TIGR00735">
    <property type="entry name" value="hisF"/>
    <property type="match status" value="1"/>
</dbReference>
<dbReference type="AlphaFoldDB" id="A0A917E692"/>
<reference evidence="13" key="1">
    <citation type="journal article" date="2014" name="Int. J. Syst. Evol. Microbiol.">
        <title>Complete genome sequence of Corynebacterium casei LMG S-19264T (=DSM 44701T), isolated from a smear-ripened cheese.</title>
        <authorList>
            <consortium name="US DOE Joint Genome Institute (JGI-PGF)"/>
            <person name="Walter F."/>
            <person name="Albersmeier A."/>
            <person name="Kalinowski J."/>
            <person name="Ruckert C."/>
        </authorList>
    </citation>
    <scope>NUCLEOTIDE SEQUENCE</scope>
    <source>
        <strain evidence="13">CGMCC 1.15367</strain>
    </source>
</reference>
<evidence type="ECO:0000256" key="2">
    <source>
        <dbReference type="ARBA" id="ARBA00005091"/>
    </source>
</evidence>
<reference evidence="13" key="2">
    <citation type="submission" date="2020-09" db="EMBL/GenBank/DDBJ databases">
        <authorList>
            <person name="Sun Q."/>
            <person name="Zhou Y."/>
        </authorList>
    </citation>
    <scope>NUCLEOTIDE SEQUENCE</scope>
    <source>
        <strain evidence="13">CGMCC 1.15367</strain>
    </source>
</reference>
<dbReference type="InterPro" id="IPR006062">
    <property type="entry name" value="His_biosynth"/>
</dbReference>
<dbReference type="InterPro" id="IPR004651">
    <property type="entry name" value="HisF"/>
</dbReference>
<dbReference type="PANTHER" id="PTHR21235:SF2">
    <property type="entry name" value="IMIDAZOLE GLYCEROL PHOSPHATE SYNTHASE HISHF"/>
    <property type="match status" value="1"/>
</dbReference>
<comment type="pathway">
    <text evidence="2 11">Amino-acid biosynthesis; L-histidine biosynthesis; L-histidine from 5-phospho-alpha-D-ribose 1-diphosphate: step 5/9.</text>
</comment>
<accession>A0A917E692</accession>
<dbReference type="Proteomes" id="UP000644699">
    <property type="component" value="Unassembled WGS sequence"/>
</dbReference>
<sequence>MTLKCRIIPCLDVKDGRVVKGVNFEGLVDAGDPVEAATAYDAAGADELCFLDITASSENRDTILDVVARTAERCFMPVTVGGGVREVMDFRRLLLAGADKVSVNTAAVKRPELVAEAADKFGDQCVVVAIDAKRVSAVGEAPRWEIFTHGGRQATGLDAIEFARRVTALGAGEILLTSMDRDGTKAGFDLELTRAVSDAVPVPVIASGGVGTLDHLVAGVREGGANAVLAASIFHFGTHTIAEAKAHMAAAGLPVRQDPGSAGLAVAS</sequence>
<feature type="active site" evidence="11">
    <location>
        <position position="131"/>
    </location>
</feature>
<comment type="function">
    <text evidence="9 11">IGPS catalyzes the conversion of PRFAR and glutamine to IGP, AICAR and glutamate. The HisF subunit catalyzes the cyclization activity that produces IGP and AICAR from PRFAR using the ammonia provided by the HisH subunit.</text>
</comment>
<evidence type="ECO:0000256" key="10">
    <source>
        <dbReference type="ARBA" id="ARBA00047838"/>
    </source>
</evidence>
<feature type="active site" evidence="11">
    <location>
        <position position="12"/>
    </location>
</feature>
<keyword evidence="14" id="KW-1185">Reference proteome</keyword>
<evidence type="ECO:0000256" key="11">
    <source>
        <dbReference type="HAMAP-Rule" id="MF_01013"/>
    </source>
</evidence>
<evidence type="ECO:0000313" key="14">
    <source>
        <dbReference type="Proteomes" id="UP000644699"/>
    </source>
</evidence>
<dbReference type="InterPro" id="IPR011060">
    <property type="entry name" value="RibuloseP-bd_barrel"/>
</dbReference>
<evidence type="ECO:0000313" key="13">
    <source>
        <dbReference type="EMBL" id="GGE07157.1"/>
    </source>
</evidence>
<dbReference type="EMBL" id="BMIQ01000004">
    <property type="protein sequence ID" value="GGE07157.1"/>
    <property type="molecule type" value="Genomic_DNA"/>
</dbReference>
<comment type="similarity">
    <text evidence="3 11 12">Belongs to the HisA/HisF family.</text>
</comment>
<dbReference type="Pfam" id="PF00977">
    <property type="entry name" value="His_biosynth"/>
    <property type="match status" value="1"/>
</dbReference>
<name>A0A917E692_9HYPH</name>
<evidence type="ECO:0000256" key="5">
    <source>
        <dbReference type="ARBA" id="ARBA00022490"/>
    </source>
</evidence>
<dbReference type="RefSeq" id="WP_188909441.1">
    <property type="nucleotide sequence ID" value="NZ_BMIQ01000004.1"/>
</dbReference>
<dbReference type="EC" id="4.3.2.10" evidence="11"/>
<keyword evidence="7 11" id="KW-0368">Histidine biosynthesis</keyword>
<dbReference type="FunFam" id="3.20.20.70:FF:000006">
    <property type="entry name" value="Imidazole glycerol phosphate synthase subunit HisF"/>
    <property type="match status" value="1"/>
</dbReference>
<dbReference type="InterPro" id="IPR050064">
    <property type="entry name" value="IGPS_HisA/HisF"/>
</dbReference>
<comment type="catalytic activity">
    <reaction evidence="10 11">
        <text>5-[(5-phospho-1-deoxy-D-ribulos-1-ylimino)methylamino]-1-(5-phospho-beta-D-ribosyl)imidazole-4-carboxamide + L-glutamine = D-erythro-1-(imidazol-4-yl)glycerol 3-phosphate + 5-amino-1-(5-phospho-beta-D-ribosyl)imidazole-4-carboxamide + L-glutamate + H(+)</text>
        <dbReference type="Rhea" id="RHEA:24793"/>
        <dbReference type="ChEBI" id="CHEBI:15378"/>
        <dbReference type="ChEBI" id="CHEBI:29985"/>
        <dbReference type="ChEBI" id="CHEBI:58278"/>
        <dbReference type="ChEBI" id="CHEBI:58359"/>
        <dbReference type="ChEBI" id="CHEBI:58475"/>
        <dbReference type="ChEBI" id="CHEBI:58525"/>
        <dbReference type="EC" id="4.3.2.10"/>
    </reaction>
</comment>
<evidence type="ECO:0000256" key="9">
    <source>
        <dbReference type="ARBA" id="ARBA00025475"/>
    </source>
</evidence>
<dbReference type="InterPro" id="IPR013785">
    <property type="entry name" value="Aldolase_TIM"/>
</dbReference>
<dbReference type="GO" id="GO:0000105">
    <property type="term" value="P:L-histidine biosynthetic process"/>
    <property type="evidence" value="ECO:0007669"/>
    <property type="project" value="UniProtKB-UniRule"/>
</dbReference>
<evidence type="ECO:0000256" key="7">
    <source>
        <dbReference type="ARBA" id="ARBA00023102"/>
    </source>
</evidence>
<comment type="subunit">
    <text evidence="4 11">Heterodimer of HisH and HisF.</text>
</comment>
<dbReference type="Gene3D" id="3.20.20.70">
    <property type="entry name" value="Aldolase class I"/>
    <property type="match status" value="1"/>
</dbReference>
<evidence type="ECO:0000256" key="4">
    <source>
        <dbReference type="ARBA" id="ARBA00011152"/>
    </source>
</evidence>
<comment type="caution">
    <text evidence="13">The sequence shown here is derived from an EMBL/GenBank/DDBJ whole genome shotgun (WGS) entry which is preliminary data.</text>
</comment>
<evidence type="ECO:0000256" key="1">
    <source>
        <dbReference type="ARBA" id="ARBA00004496"/>
    </source>
</evidence>
<evidence type="ECO:0000256" key="12">
    <source>
        <dbReference type="RuleBase" id="RU003657"/>
    </source>
</evidence>
<dbReference type="HAMAP" id="MF_01013">
    <property type="entry name" value="HisF"/>
    <property type="match status" value="1"/>
</dbReference>
<evidence type="ECO:0000256" key="3">
    <source>
        <dbReference type="ARBA" id="ARBA00009667"/>
    </source>
</evidence>
<dbReference type="CDD" id="cd04731">
    <property type="entry name" value="HisF"/>
    <property type="match status" value="1"/>
</dbReference>
<comment type="subcellular location">
    <subcellularLocation>
        <location evidence="1 11">Cytoplasm</location>
    </subcellularLocation>
</comment>
<organism evidence="13 14">
    <name type="scientific">Aureimonas endophytica</name>
    <dbReference type="NCBI Taxonomy" id="2027858"/>
    <lineage>
        <taxon>Bacteria</taxon>
        <taxon>Pseudomonadati</taxon>
        <taxon>Pseudomonadota</taxon>
        <taxon>Alphaproteobacteria</taxon>
        <taxon>Hyphomicrobiales</taxon>
        <taxon>Aurantimonadaceae</taxon>
        <taxon>Aureimonas</taxon>
    </lineage>
</organism>
<keyword evidence="6 11" id="KW-0028">Amino-acid biosynthesis</keyword>
<evidence type="ECO:0000256" key="6">
    <source>
        <dbReference type="ARBA" id="ARBA00022605"/>
    </source>
</evidence>
<dbReference type="GO" id="GO:0016829">
    <property type="term" value="F:lyase activity"/>
    <property type="evidence" value="ECO:0007669"/>
    <property type="project" value="UniProtKB-KW"/>
</dbReference>
<protein>
    <recommendedName>
        <fullName evidence="11">Imidazole glycerol phosphate synthase subunit HisF</fullName>
        <ecNumber evidence="11">4.3.2.10</ecNumber>
    </recommendedName>
    <alternativeName>
        <fullName evidence="11">IGP synthase cyclase subunit</fullName>
    </alternativeName>
    <alternativeName>
        <fullName evidence="11">IGP synthase subunit HisF</fullName>
    </alternativeName>
    <alternativeName>
        <fullName evidence="11">ImGP synthase subunit HisF</fullName>
        <shortName evidence="11">IGPS subunit HisF</shortName>
    </alternativeName>
</protein>
<proteinExistence type="inferred from homology"/>
<gene>
    <name evidence="11 13" type="primary">hisF</name>
    <name evidence="13" type="ORF">GCM10011390_27770</name>
</gene>